<proteinExistence type="predicted"/>
<dbReference type="WBParaSite" id="ASIM_0000432801-mRNA-1">
    <property type="protein sequence ID" value="ASIM_0000432801-mRNA-1"/>
    <property type="gene ID" value="ASIM_0000432801"/>
</dbReference>
<sequence>LLRDPIMRHLLVMDLPHEVRVHLLVDKRALRYVEHLLLTMCGMGLFRVAPNVDPKRYPLIGEQFFFMMRGGVLRDTSTSDRGYACVTPPIERYQLYDYSFESLEARSLP</sequence>
<accession>A0A0M3J9Q9</accession>
<name>A0A0M3J9Q9_ANISI</name>
<reference evidence="1" key="1">
    <citation type="submission" date="2017-02" db="UniProtKB">
        <authorList>
            <consortium name="WormBaseParasite"/>
        </authorList>
    </citation>
    <scope>IDENTIFICATION</scope>
</reference>
<dbReference type="AlphaFoldDB" id="A0A0M3J9Q9"/>
<evidence type="ECO:0000313" key="1">
    <source>
        <dbReference type="WBParaSite" id="ASIM_0000432801-mRNA-1"/>
    </source>
</evidence>
<protein>
    <submittedName>
        <fullName evidence="1">E3 ubiquitin-protein ligase</fullName>
    </submittedName>
</protein>
<organism evidence="1">
    <name type="scientific">Anisakis simplex</name>
    <name type="common">Herring worm</name>
    <dbReference type="NCBI Taxonomy" id="6269"/>
    <lineage>
        <taxon>Eukaryota</taxon>
        <taxon>Metazoa</taxon>
        <taxon>Ecdysozoa</taxon>
        <taxon>Nematoda</taxon>
        <taxon>Chromadorea</taxon>
        <taxon>Rhabditida</taxon>
        <taxon>Spirurina</taxon>
        <taxon>Ascaridomorpha</taxon>
        <taxon>Ascaridoidea</taxon>
        <taxon>Anisakidae</taxon>
        <taxon>Anisakis</taxon>
        <taxon>Anisakis simplex complex</taxon>
    </lineage>
</organism>